<comment type="caution">
    <text evidence="1">The sequence shown here is derived from an EMBL/GenBank/DDBJ whole genome shotgun (WGS) entry which is preliminary data.</text>
</comment>
<dbReference type="OrthoDB" id="381408at2157"/>
<keyword evidence="2" id="KW-1185">Reference proteome</keyword>
<evidence type="ECO:0000313" key="2">
    <source>
        <dbReference type="Proteomes" id="UP000315289"/>
    </source>
</evidence>
<sequence length="121" mass="13972">MPKIVDLDEKVDIKTQLEENVRVVILVNKFVVKPTDRVQFLKVFEKTTKFMKTQPGLSQPNFIKALLEAIHSLSMLFANLQNFKKTFDNSEFQASMGELPSDTLMSHHLFKTVVMSYICVY</sequence>
<dbReference type="RefSeq" id="WP_144731640.1">
    <property type="nucleotide sequence ID" value="NZ_ML675584.1"/>
</dbReference>
<dbReference type="Gene3D" id="3.30.70.100">
    <property type="match status" value="1"/>
</dbReference>
<name>A0A557SUX1_9ARCH</name>
<reference evidence="1 2" key="1">
    <citation type="journal article" date="2019" name="Front. Microbiol.">
        <title>Ammonia Oxidation by the Arctic Terrestrial Thaumarchaeote Candidatus Nitrosocosmicus arcticus Is Stimulated by Increasing Temperatures.</title>
        <authorList>
            <person name="Alves R.J.E."/>
            <person name="Kerou M."/>
            <person name="Zappe A."/>
            <person name="Bittner R."/>
            <person name="Abby S.S."/>
            <person name="Schmidt H.A."/>
            <person name="Pfeifer K."/>
            <person name="Schleper C."/>
        </authorList>
    </citation>
    <scope>NUCLEOTIDE SEQUENCE [LARGE SCALE GENOMIC DNA]</scope>
    <source>
        <strain evidence="1 2">Kfb</strain>
    </source>
</reference>
<dbReference type="AlphaFoldDB" id="A0A557SUX1"/>
<dbReference type="EMBL" id="VOAH01000008">
    <property type="protein sequence ID" value="TVP40396.1"/>
    <property type="molecule type" value="Genomic_DNA"/>
</dbReference>
<accession>A0A557SUX1</accession>
<dbReference type="InterPro" id="IPR011008">
    <property type="entry name" value="Dimeric_a/b-barrel"/>
</dbReference>
<gene>
    <name evidence="1" type="ORF">NARC_80126</name>
</gene>
<organism evidence="1 2">
    <name type="scientific">Candidatus Nitrosocosmicus arcticus</name>
    <dbReference type="NCBI Taxonomy" id="2035267"/>
    <lineage>
        <taxon>Archaea</taxon>
        <taxon>Nitrososphaerota</taxon>
        <taxon>Nitrososphaeria</taxon>
        <taxon>Nitrososphaerales</taxon>
        <taxon>Nitrososphaeraceae</taxon>
        <taxon>Candidatus Nitrosocosmicus</taxon>
    </lineage>
</organism>
<dbReference type="Proteomes" id="UP000315289">
    <property type="component" value="Unassembled WGS sequence"/>
</dbReference>
<proteinExistence type="predicted"/>
<evidence type="ECO:0000313" key="1">
    <source>
        <dbReference type="EMBL" id="TVP40396.1"/>
    </source>
</evidence>
<dbReference type="SUPFAM" id="SSF54909">
    <property type="entry name" value="Dimeric alpha+beta barrel"/>
    <property type="match status" value="1"/>
</dbReference>
<protein>
    <submittedName>
        <fullName evidence="1">Putative enzyme involved in biosynthesis of extracellular polysaccharide</fullName>
    </submittedName>
</protein>